<proteinExistence type="predicted"/>
<name>A0A0F9FW47_9ZZZZ</name>
<dbReference type="InterPro" id="IPR003692">
    <property type="entry name" value="Hydantoinase_B"/>
</dbReference>
<protein>
    <recommendedName>
        <fullName evidence="1">Semialdehyde dehydrogenase NAD-binding domain-containing protein</fullName>
    </recommendedName>
</protein>
<feature type="domain" description="Semialdehyde dehydrogenase NAD-binding" evidence="1">
    <location>
        <begin position="4"/>
        <end position="114"/>
    </location>
</feature>
<comment type="caution">
    <text evidence="2">The sequence shown here is derived from an EMBL/GenBank/DDBJ whole genome shotgun (WGS) entry which is preliminary data.</text>
</comment>
<dbReference type="SMART" id="SM00859">
    <property type="entry name" value="Semialdhyde_dh"/>
    <property type="match status" value="1"/>
</dbReference>
<dbReference type="GO" id="GO:0016620">
    <property type="term" value="F:oxidoreductase activity, acting on the aldehyde or oxo group of donors, NAD or NADP as acceptor"/>
    <property type="evidence" value="ECO:0007669"/>
    <property type="project" value="InterPro"/>
</dbReference>
<evidence type="ECO:0000313" key="2">
    <source>
        <dbReference type="EMBL" id="KKL90644.1"/>
    </source>
</evidence>
<dbReference type="Gene3D" id="3.40.50.720">
    <property type="entry name" value="NAD(P)-binding Rossmann-like Domain"/>
    <property type="match status" value="1"/>
</dbReference>
<organism evidence="2">
    <name type="scientific">marine sediment metagenome</name>
    <dbReference type="NCBI Taxonomy" id="412755"/>
    <lineage>
        <taxon>unclassified sequences</taxon>
        <taxon>metagenomes</taxon>
        <taxon>ecological metagenomes</taxon>
    </lineage>
</organism>
<dbReference type="InterPro" id="IPR045079">
    <property type="entry name" value="Oxoprolinase-like"/>
</dbReference>
<dbReference type="PANTHER" id="PTHR11365:SF23">
    <property type="entry name" value="HYPOTHETICAL 5-OXOPROLINASE (EUROFUNG)-RELATED"/>
    <property type="match status" value="1"/>
</dbReference>
<accession>A0A0F9FW47</accession>
<dbReference type="Pfam" id="PF01118">
    <property type="entry name" value="Semialdhyde_dh"/>
    <property type="match status" value="1"/>
</dbReference>
<dbReference type="GO" id="GO:0006749">
    <property type="term" value="P:glutathione metabolic process"/>
    <property type="evidence" value="ECO:0007669"/>
    <property type="project" value="TreeGrafter"/>
</dbReference>
<dbReference type="EMBL" id="LAZR01019956">
    <property type="protein sequence ID" value="KKL90644.1"/>
    <property type="molecule type" value="Genomic_DNA"/>
</dbReference>
<dbReference type="AlphaFoldDB" id="A0A0F9FW47"/>
<dbReference type="SUPFAM" id="SSF51735">
    <property type="entry name" value="NAD(P)-binding Rossmann-fold domains"/>
    <property type="match status" value="1"/>
</dbReference>
<sequence length="166" mass="17835">MTHKIAILGASGYTGAELVRLIATHPEMDIVALSADRKAGQSMASVFPHLRHLDLPMLVTIDQIALEVLRNQTSSIAEDMGVVLSMTAFSPNIKERADCSAAIFTPDGEMLAQAEHIPVHLGSMPASVAAMIERFGTEPEPGIQYAVNDPFHGGTHLNDLTLDRHA</sequence>
<dbReference type="InterPro" id="IPR036291">
    <property type="entry name" value="NAD(P)-bd_dom_sf"/>
</dbReference>
<dbReference type="GO" id="GO:0017168">
    <property type="term" value="F:5-oxoprolinase (ATP-hydrolyzing) activity"/>
    <property type="evidence" value="ECO:0007669"/>
    <property type="project" value="TreeGrafter"/>
</dbReference>
<dbReference type="GO" id="GO:0051287">
    <property type="term" value="F:NAD binding"/>
    <property type="evidence" value="ECO:0007669"/>
    <property type="project" value="InterPro"/>
</dbReference>
<dbReference type="InterPro" id="IPR000534">
    <property type="entry name" value="Semialdehyde_DH_NAD-bd"/>
</dbReference>
<evidence type="ECO:0000259" key="1">
    <source>
        <dbReference type="SMART" id="SM00859"/>
    </source>
</evidence>
<dbReference type="Pfam" id="PF02538">
    <property type="entry name" value="Hydantoinase_B"/>
    <property type="match status" value="1"/>
</dbReference>
<dbReference type="GO" id="GO:0005829">
    <property type="term" value="C:cytosol"/>
    <property type="evidence" value="ECO:0007669"/>
    <property type="project" value="TreeGrafter"/>
</dbReference>
<dbReference type="PANTHER" id="PTHR11365">
    <property type="entry name" value="5-OXOPROLINASE RELATED"/>
    <property type="match status" value="1"/>
</dbReference>
<gene>
    <name evidence="2" type="ORF">LCGC14_1902670</name>
</gene>
<reference evidence="2" key="1">
    <citation type="journal article" date="2015" name="Nature">
        <title>Complex archaea that bridge the gap between prokaryotes and eukaryotes.</title>
        <authorList>
            <person name="Spang A."/>
            <person name="Saw J.H."/>
            <person name="Jorgensen S.L."/>
            <person name="Zaremba-Niedzwiedzka K."/>
            <person name="Martijn J."/>
            <person name="Lind A.E."/>
            <person name="van Eijk R."/>
            <person name="Schleper C."/>
            <person name="Guy L."/>
            <person name="Ettema T.J."/>
        </authorList>
    </citation>
    <scope>NUCLEOTIDE SEQUENCE</scope>
</reference>